<feature type="region of interest" description="Disordered" evidence="1">
    <location>
        <begin position="44"/>
        <end position="71"/>
    </location>
</feature>
<dbReference type="PATRIC" id="fig|69.6.peg.3392"/>
<dbReference type="AlphaFoldDB" id="A0A0S2DJH2"/>
<proteinExistence type="predicted"/>
<dbReference type="KEGG" id="lez:GLE_3444"/>
<organism evidence="2 3">
    <name type="scientific">Lysobacter enzymogenes</name>
    <dbReference type="NCBI Taxonomy" id="69"/>
    <lineage>
        <taxon>Bacteria</taxon>
        <taxon>Pseudomonadati</taxon>
        <taxon>Pseudomonadota</taxon>
        <taxon>Gammaproteobacteria</taxon>
        <taxon>Lysobacterales</taxon>
        <taxon>Lysobacteraceae</taxon>
        <taxon>Lysobacter</taxon>
    </lineage>
</organism>
<dbReference type="Proteomes" id="UP000061569">
    <property type="component" value="Chromosome"/>
</dbReference>
<accession>A0A0S2DJH2</accession>
<evidence type="ECO:0000256" key="1">
    <source>
        <dbReference type="SAM" id="MobiDB-lite"/>
    </source>
</evidence>
<sequence length="71" mass="7163">MEEPSLLWKSLRCCGRAFAVVGGPSGPTLSAPVAAPLAHRLHARDPSSGHRAAARPARVSPVTANGGAAVP</sequence>
<name>A0A0S2DJH2_LYSEN</name>
<protein>
    <submittedName>
        <fullName evidence="2">Uncharacterized protein</fullName>
    </submittedName>
</protein>
<reference evidence="2 3" key="1">
    <citation type="submission" date="2015-11" db="EMBL/GenBank/DDBJ databases">
        <title>Genome sequences of Lysobacter enzymogenes strain C3 and Lysobacter antibioticus ATCC 29479.</title>
        <authorList>
            <person name="Kobayashi D.Y."/>
        </authorList>
    </citation>
    <scope>NUCLEOTIDE SEQUENCE [LARGE SCALE GENOMIC DNA]</scope>
    <source>
        <strain evidence="2 3">C3</strain>
    </source>
</reference>
<dbReference type="EMBL" id="CP013140">
    <property type="protein sequence ID" value="ALN58789.1"/>
    <property type="molecule type" value="Genomic_DNA"/>
</dbReference>
<evidence type="ECO:0000313" key="3">
    <source>
        <dbReference type="Proteomes" id="UP000061569"/>
    </source>
</evidence>
<evidence type="ECO:0000313" key="2">
    <source>
        <dbReference type="EMBL" id="ALN58789.1"/>
    </source>
</evidence>
<gene>
    <name evidence="2" type="ORF">GLE_3444</name>
</gene>